<comment type="caution">
    <text evidence="2">The sequence shown here is derived from an EMBL/GenBank/DDBJ whole genome shotgun (WGS) entry which is preliminary data.</text>
</comment>
<organism evidence="2 3">
    <name type="scientific">Heterodera schachtii</name>
    <name type="common">Sugarbeet cyst nematode worm</name>
    <name type="synonym">Tylenchus schachtii</name>
    <dbReference type="NCBI Taxonomy" id="97005"/>
    <lineage>
        <taxon>Eukaryota</taxon>
        <taxon>Metazoa</taxon>
        <taxon>Ecdysozoa</taxon>
        <taxon>Nematoda</taxon>
        <taxon>Chromadorea</taxon>
        <taxon>Rhabditida</taxon>
        <taxon>Tylenchina</taxon>
        <taxon>Tylenchomorpha</taxon>
        <taxon>Tylenchoidea</taxon>
        <taxon>Heteroderidae</taxon>
        <taxon>Heteroderinae</taxon>
        <taxon>Heterodera</taxon>
    </lineage>
</organism>
<reference evidence="2 3" key="1">
    <citation type="submission" date="2024-10" db="EMBL/GenBank/DDBJ databases">
        <authorList>
            <person name="Kim D."/>
        </authorList>
    </citation>
    <scope>NUCLEOTIDE SEQUENCE [LARGE SCALE GENOMIC DNA]</scope>
    <source>
        <strain evidence="2">Taebaek</strain>
    </source>
</reference>
<dbReference type="EMBL" id="JBICCN010000157">
    <property type="protein sequence ID" value="KAL3088456.1"/>
    <property type="molecule type" value="Genomic_DNA"/>
</dbReference>
<evidence type="ECO:0000313" key="3">
    <source>
        <dbReference type="Proteomes" id="UP001620645"/>
    </source>
</evidence>
<feature type="compositionally biased region" description="Basic and acidic residues" evidence="1">
    <location>
        <begin position="13"/>
        <end position="25"/>
    </location>
</feature>
<evidence type="ECO:0000256" key="1">
    <source>
        <dbReference type="SAM" id="MobiDB-lite"/>
    </source>
</evidence>
<gene>
    <name evidence="2" type="ORF">niasHS_009907</name>
</gene>
<evidence type="ECO:0000313" key="2">
    <source>
        <dbReference type="EMBL" id="KAL3088456.1"/>
    </source>
</evidence>
<protein>
    <submittedName>
        <fullName evidence="2">Uncharacterized protein</fullName>
    </submittedName>
</protein>
<dbReference type="Proteomes" id="UP001620645">
    <property type="component" value="Unassembled WGS sequence"/>
</dbReference>
<name>A0ABD2JCV7_HETSC</name>
<dbReference type="AlphaFoldDB" id="A0ABD2JCV7"/>
<keyword evidence="3" id="KW-1185">Reference proteome</keyword>
<sequence>MSAPPGNGWGRKSSAERSPPEDPSVRRCQGVSSNHQTIKHYTPSDSPILGIGTIWPPWASEWKSWRVMGGRADILAWSRKRRHTVLAPGVLGLSSQHKMEGRRRLISPPRLKFGLRQRKMCCLSFVLFCCLLGRLLLDNTMASSNFEKSRAKVEMEKIGRAKEIGC</sequence>
<accession>A0ABD2JCV7</accession>
<feature type="region of interest" description="Disordered" evidence="1">
    <location>
        <begin position="1"/>
        <end position="39"/>
    </location>
</feature>
<proteinExistence type="predicted"/>